<accession>H1YI58</accession>
<dbReference type="Proteomes" id="UP000002774">
    <property type="component" value="Chromosome"/>
</dbReference>
<organism evidence="1 2">
    <name type="scientific">Mucilaginibacter paludis DSM 18603</name>
    <dbReference type="NCBI Taxonomy" id="714943"/>
    <lineage>
        <taxon>Bacteria</taxon>
        <taxon>Pseudomonadati</taxon>
        <taxon>Bacteroidota</taxon>
        <taxon>Sphingobacteriia</taxon>
        <taxon>Sphingobacteriales</taxon>
        <taxon>Sphingobacteriaceae</taxon>
        <taxon>Mucilaginibacter</taxon>
    </lineage>
</organism>
<dbReference type="AlphaFoldDB" id="H1YI58"/>
<sequence length="154" mass="17163">MIDAVTTTHIRMDYYQSDDQHTLMITPDEADQFWDWFQNNAVAMQVDGAAGIQNSLYVVGECFHNAQTEAVQNGSRYAEGFMVVNGHNYLHAFNLIGGQAADVTVNSHPDTFRQDNGALPNQYYGLEIPQDFIGAPGNICLLRRYFLAAMNPAP</sequence>
<protein>
    <submittedName>
        <fullName evidence="1">Uncharacterized protein</fullName>
    </submittedName>
</protein>
<dbReference type="HOGENOM" id="CLU_1702277_0_0_10"/>
<reference evidence="1" key="1">
    <citation type="submission" date="2011-09" db="EMBL/GenBank/DDBJ databases">
        <title>The permanent draft genome of Mucilaginibacter paludis DSM 18603.</title>
        <authorList>
            <consortium name="US DOE Joint Genome Institute (JGI-PGF)"/>
            <person name="Lucas S."/>
            <person name="Han J."/>
            <person name="Lapidus A."/>
            <person name="Bruce D."/>
            <person name="Goodwin L."/>
            <person name="Pitluck S."/>
            <person name="Peters L."/>
            <person name="Kyrpides N."/>
            <person name="Mavromatis K."/>
            <person name="Ivanova N."/>
            <person name="Mikhailova N."/>
            <person name="Held B."/>
            <person name="Detter J.C."/>
            <person name="Tapia R."/>
            <person name="Han C."/>
            <person name="Land M."/>
            <person name="Hauser L."/>
            <person name="Markowitz V."/>
            <person name="Cheng J.-F."/>
            <person name="Hugenholtz P."/>
            <person name="Woyke T."/>
            <person name="Wu D."/>
            <person name="Tindall B."/>
            <person name="Brambilla E."/>
            <person name="Klenk H.-P."/>
            <person name="Eisen J.A."/>
        </authorList>
    </citation>
    <scope>NUCLEOTIDE SEQUENCE [LARGE SCALE GENOMIC DNA]</scope>
    <source>
        <strain evidence="1">DSM 18603</strain>
    </source>
</reference>
<evidence type="ECO:0000313" key="2">
    <source>
        <dbReference type="Proteomes" id="UP000002774"/>
    </source>
</evidence>
<dbReference type="EMBL" id="CM001403">
    <property type="protein sequence ID" value="EHQ26493.1"/>
    <property type="molecule type" value="Genomic_DNA"/>
</dbReference>
<name>H1YI58_9SPHI</name>
<gene>
    <name evidence="1" type="ORF">Mucpa_2363</name>
</gene>
<proteinExistence type="predicted"/>
<dbReference type="STRING" id="714943.Mucpa_2363"/>
<evidence type="ECO:0000313" key="1">
    <source>
        <dbReference type="EMBL" id="EHQ26493.1"/>
    </source>
</evidence>
<keyword evidence="2" id="KW-1185">Reference proteome</keyword>
<dbReference type="OrthoDB" id="799501at2"/>